<name>A0ABX1J8Q4_9PSEU</name>
<dbReference type="Gene3D" id="1.10.12.10">
    <property type="entry name" value="Lyase 2-enoyl-coa Hydratase, Chain A, domain 2"/>
    <property type="match status" value="1"/>
</dbReference>
<dbReference type="InterPro" id="IPR001753">
    <property type="entry name" value="Enoyl-CoA_hydra/iso"/>
</dbReference>
<dbReference type="CDD" id="cd06558">
    <property type="entry name" value="crotonase-like"/>
    <property type="match status" value="1"/>
</dbReference>
<sequence>MAGEGPAVRYEVRAGIAHIRLNRPEVLNAWTPDLGRELLAAVQSASADPDVRCGLVTGAGRAFSAGADVNNAREVTPEGAPDLSVRLLTIYNPIALAIRGSRTPFITAVQGACAGLGVSLALASDVVIAAEDAFFLLAFIKLALSPDGGVTAFLTERVGTTRAAELCLLGERLDARRAQDWGLVRSVHAVDELAAVGEELAARIAAADADVIGRAKRNLGLHRLPVLRRHLELEARMQHRHGMTHDYSEGRAAFAEKRPPEFTGS</sequence>
<keyword evidence="4" id="KW-1185">Reference proteome</keyword>
<dbReference type="Proteomes" id="UP000715441">
    <property type="component" value="Unassembled WGS sequence"/>
</dbReference>
<proteinExistence type="inferred from homology"/>
<dbReference type="Gene3D" id="3.90.226.10">
    <property type="entry name" value="2-enoyl-CoA Hydratase, Chain A, domain 1"/>
    <property type="match status" value="1"/>
</dbReference>
<protein>
    <submittedName>
        <fullName evidence="3">Enoyl-CoA hydratase</fullName>
    </submittedName>
</protein>
<dbReference type="RefSeq" id="WP_168519211.1">
    <property type="nucleotide sequence ID" value="NZ_JAAXLS010000020.1"/>
</dbReference>
<dbReference type="Pfam" id="PF00378">
    <property type="entry name" value="ECH_1"/>
    <property type="match status" value="1"/>
</dbReference>
<evidence type="ECO:0000313" key="4">
    <source>
        <dbReference type="Proteomes" id="UP000715441"/>
    </source>
</evidence>
<dbReference type="InterPro" id="IPR014748">
    <property type="entry name" value="Enoyl-CoA_hydra_C"/>
</dbReference>
<reference evidence="3 4" key="1">
    <citation type="submission" date="2020-04" db="EMBL/GenBank/DDBJ databases">
        <title>Novel species.</title>
        <authorList>
            <person name="Teo W.F.A."/>
            <person name="Lipun K."/>
            <person name="Srisuk N."/>
            <person name="Duangmal K."/>
        </authorList>
    </citation>
    <scope>NUCLEOTIDE SEQUENCE [LARGE SCALE GENOMIC DNA]</scope>
    <source>
        <strain evidence="3 4">K13G38</strain>
    </source>
</reference>
<evidence type="ECO:0000256" key="2">
    <source>
        <dbReference type="SAM" id="MobiDB-lite"/>
    </source>
</evidence>
<dbReference type="InterPro" id="IPR029045">
    <property type="entry name" value="ClpP/crotonase-like_dom_sf"/>
</dbReference>
<dbReference type="PANTHER" id="PTHR43459:SF1">
    <property type="entry name" value="EG:BACN32G11.4 PROTEIN"/>
    <property type="match status" value="1"/>
</dbReference>
<comment type="caution">
    <text evidence="3">The sequence shown here is derived from an EMBL/GenBank/DDBJ whole genome shotgun (WGS) entry which is preliminary data.</text>
</comment>
<dbReference type="EMBL" id="JAAXLS010000020">
    <property type="protein sequence ID" value="NKQ56175.1"/>
    <property type="molecule type" value="Genomic_DNA"/>
</dbReference>
<accession>A0ABX1J8Q4</accession>
<organism evidence="3 4">
    <name type="scientific">Amycolatopsis acididurans</name>
    <dbReference type="NCBI Taxonomy" id="2724524"/>
    <lineage>
        <taxon>Bacteria</taxon>
        <taxon>Bacillati</taxon>
        <taxon>Actinomycetota</taxon>
        <taxon>Actinomycetes</taxon>
        <taxon>Pseudonocardiales</taxon>
        <taxon>Pseudonocardiaceae</taxon>
        <taxon>Amycolatopsis</taxon>
    </lineage>
</organism>
<evidence type="ECO:0000256" key="1">
    <source>
        <dbReference type="ARBA" id="ARBA00005254"/>
    </source>
</evidence>
<dbReference type="PANTHER" id="PTHR43459">
    <property type="entry name" value="ENOYL-COA HYDRATASE"/>
    <property type="match status" value="1"/>
</dbReference>
<evidence type="ECO:0000313" key="3">
    <source>
        <dbReference type="EMBL" id="NKQ56175.1"/>
    </source>
</evidence>
<comment type="similarity">
    <text evidence="1">Belongs to the enoyl-CoA hydratase/isomerase family.</text>
</comment>
<feature type="region of interest" description="Disordered" evidence="2">
    <location>
        <begin position="242"/>
        <end position="265"/>
    </location>
</feature>
<dbReference type="SUPFAM" id="SSF52096">
    <property type="entry name" value="ClpP/crotonase"/>
    <property type="match status" value="1"/>
</dbReference>
<gene>
    <name evidence="3" type="ORF">HFP15_25170</name>
</gene>